<dbReference type="PROSITE" id="PS51294">
    <property type="entry name" value="HTH_MYB"/>
    <property type="match status" value="2"/>
</dbReference>
<evidence type="ECO:0000256" key="2">
    <source>
        <dbReference type="ARBA" id="ARBA00022737"/>
    </source>
</evidence>
<reference evidence="10 11" key="1">
    <citation type="journal article" date="2023" name="G3 (Bethesda)">
        <title>A haplotype-resolved chromosome-scale genome for Quercus rubra L. provides insights into the genetics of adaptive traits for red oak species.</title>
        <authorList>
            <person name="Kapoor B."/>
            <person name="Jenkins J."/>
            <person name="Schmutz J."/>
            <person name="Zhebentyayeva T."/>
            <person name="Kuelheim C."/>
            <person name="Coggeshall M."/>
            <person name="Heim C."/>
            <person name="Lasky J.R."/>
            <person name="Leites L."/>
            <person name="Islam-Faridi N."/>
            <person name="Romero-Severson J."/>
            <person name="DeLeo V.L."/>
            <person name="Lucas S.M."/>
            <person name="Lazic D."/>
            <person name="Gailing O."/>
            <person name="Carlson J."/>
            <person name="Staton M."/>
        </authorList>
    </citation>
    <scope>NUCLEOTIDE SEQUENCE [LARGE SCALE GENOMIC DNA]</scope>
    <source>
        <strain evidence="10">Pseudo-F2</strain>
    </source>
</reference>
<dbReference type="CDD" id="cd00167">
    <property type="entry name" value="SANT"/>
    <property type="match status" value="2"/>
</dbReference>
<dbReference type="PROSITE" id="PS50090">
    <property type="entry name" value="MYB_LIKE"/>
    <property type="match status" value="2"/>
</dbReference>
<feature type="region of interest" description="Disordered" evidence="7">
    <location>
        <begin position="114"/>
        <end position="178"/>
    </location>
</feature>
<evidence type="ECO:0000256" key="4">
    <source>
        <dbReference type="ARBA" id="ARBA00023125"/>
    </source>
</evidence>
<comment type="subcellular location">
    <subcellularLocation>
        <location evidence="1">Nucleus</location>
    </subcellularLocation>
</comment>
<evidence type="ECO:0000313" key="11">
    <source>
        <dbReference type="Proteomes" id="UP001324115"/>
    </source>
</evidence>
<evidence type="ECO:0000256" key="3">
    <source>
        <dbReference type="ARBA" id="ARBA00023015"/>
    </source>
</evidence>
<evidence type="ECO:0000256" key="6">
    <source>
        <dbReference type="ARBA" id="ARBA00023242"/>
    </source>
</evidence>
<feature type="compositionally biased region" description="Pro residues" evidence="7">
    <location>
        <begin position="195"/>
        <end position="204"/>
    </location>
</feature>
<name>A0AAN7E4V0_QUERU</name>
<evidence type="ECO:0000313" key="10">
    <source>
        <dbReference type="EMBL" id="KAK4563234.1"/>
    </source>
</evidence>
<proteinExistence type="predicted"/>
<evidence type="ECO:0000259" key="8">
    <source>
        <dbReference type="PROSITE" id="PS50090"/>
    </source>
</evidence>
<dbReference type="Gene3D" id="1.10.10.60">
    <property type="entry name" value="Homeodomain-like"/>
    <property type="match status" value="2"/>
</dbReference>
<organism evidence="10 11">
    <name type="scientific">Quercus rubra</name>
    <name type="common">Northern red oak</name>
    <name type="synonym">Quercus borealis</name>
    <dbReference type="NCBI Taxonomy" id="3512"/>
    <lineage>
        <taxon>Eukaryota</taxon>
        <taxon>Viridiplantae</taxon>
        <taxon>Streptophyta</taxon>
        <taxon>Embryophyta</taxon>
        <taxon>Tracheophyta</taxon>
        <taxon>Spermatophyta</taxon>
        <taxon>Magnoliopsida</taxon>
        <taxon>eudicotyledons</taxon>
        <taxon>Gunneridae</taxon>
        <taxon>Pentapetalae</taxon>
        <taxon>rosids</taxon>
        <taxon>fabids</taxon>
        <taxon>Fagales</taxon>
        <taxon>Fagaceae</taxon>
        <taxon>Quercus</taxon>
    </lineage>
</organism>
<gene>
    <name evidence="10" type="ORF">RGQ29_005659</name>
</gene>
<dbReference type="PANTHER" id="PTHR45614:SF124">
    <property type="entry name" value="OS03G0424300 PROTEIN"/>
    <property type="match status" value="1"/>
</dbReference>
<keyword evidence="6" id="KW-0539">Nucleus</keyword>
<dbReference type="GO" id="GO:0000978">
    <property type="term" value="F:RNA polymerase II cis-regulatory region sequence-specific DNA binding"/>
    <property type="evidence" value="ECO:0007669"/>
    <property type="project" value="TreeGrafter"/>
</dbReference>
<feature type="compositionally biased region" description="Low complexity" evidence="7">
    <location>
        <begin position="143"/>
        <end position="166"/>
    </location>
</feature>
<evidence type="ECO:0000256" key="1">
    <source>
        <dbReference type="ARBA" id="ARBA00004123"/>
    </source>
</evidence>
<dbReference type="SMART" id="SM00717">
    <property type="entry name" value="SANT"/>
    <property type="match status" value="2"/>
</dbReference>
<dbReference type="FunFam" id="1.10.10.60:FF:000344">
    <property type="entry name" value="Transcription factor MYB44"/>
    <property type="match status" value="1"/>
</dbReference>
<evidence type="ECO:0000256" key="7">
    <source>
        <dbReference type="SAM" id="MobiDB-lite"/>
    </source>
</evidence>
<dbReference type="GO" id="GO:0000981">
    <property type="term" value="F:DNA-binding transcription factor activity, RNA polymerase II-specific"/>
    <property type="evidence" value="ECO:0007669"/>
    <property type="project" value="TreeGrafter"/>
</dbReference>
<dbReference type="InterPro" id="IPR050560">
    <property type="entry name" value="MYB_TF"/>
</dbReference>
<keyword evidence="4" id="KW-0238">DNA-binding</keyword>
<dbReference type="GO" id="GO:0005634">
    <property type="term" value="C:nucleus"/>
    <property type="evidence" value="ECO:0007669"/>
    <property type="project" value="UniProtKB-SubCell"/>
</dbReference>
<keyword evidence="5" id="KW-0804">Transcription</keyword>
<feature type="domain" description="HTH myb-type" evidence="9">
    <location>
        <begin position="7"/>
        <end position="62"/>
    </location>
</feature>
<dbReference type="Pfam" id="PF00249">
    <property type="entry name" value="Myb_DNA-binding"/>
    <property type="match status" value="2"/>
</dbReference>
<protein>
    <submittedName>
        <fullName evidence="10">Uncharacterized protein</fullName>
    </submittedName>
</protein>
<dbReference type="InterPro" id="IPR001005">
    <property type="entry name" value="SANT/Myb"/>
</dbReference>
<dbReference type="PANTHER" id="PTHR45614">
    <property type="entry name" value="MYB PROTEIN-RELATED"/>
    <property type="match status" value="1"/>
</dbReference>
<dbReference type="SUPFAM" id="SSF46689">
    <property type="entry name" value="Homeodomain-like"/>
    <property type="match status" value="1"/>
</dbReference>
<evidence type="ECO:0000259" key="9">
    <source>
        <dbReference type="PROSITE" id="PS51294"/>
    </source>
</evidence>
<keyword evidence="3" id="KW-0805">Transcription regulation</keyword>
<dbReference type="InterPro" id="IPR009057">
    <property type="entry name" value="Homeodomain-like_sf"/>
</dbReference>
<dbReference type="InterPro" id="IPR017930">
    <property type="entry name" value="Myb_dom"/>
</dbReference>
<dbReference type="FunFam" id="1.10.10.60:FF:000060">
    <property type="entry name" value="MYB transcription factor"/>
    <property type="match status" value="1"/>
</dbReference>
<feature type="compositionally biased region" description="Low complexity" evidence="7">
    <location>
        <begin position="120"/>
        <end position="130"/>
    </location>
</feature>
<evidence type="ECO:0000256" key="5">
    <source>
        <dbReference type="ARBA" id="ARBA00023163"/>
    </source>
</evidence>
<sequence>MEATQRDLDRVKGPWSPEEDEMLRKLVQRHGARNWSVISKAISGRSGKSCRLRWCNQLSPEVEHRAFSAEEDNLIVQAHAKYGNKWATIARLLNGRTDNAIKNHWNSTLKRKFSSMSDDTTTTTTTTTTTADESLNRPRKKSNPGSGSGLCCSPSSPSGSDVSDSGHPAISTEHVTRPVARTSAIFIMPSHQDESPPPPPPPAPSQNNININININKNNEPSTLLTLGLPGTSTTTTTTESQTELTSCDSAPTLRVFDDNENNNKKSPPLKKNSDLVSPELLAVMQDMIKIEIKNYMAALLGN</sequence>
<dbReference type="AlphaFoldDB" id="A0AAN7E4V0"/>
<feature type="domain" description="Myb-like" evidence="8">
    <location>
        <begin position="7"/>
        <end position="58"/>
    </location>
</feature>
<keyword evidence="11" id="KW-1185">Reference proteome</keyword>
<feature type="domain" description="Myb-like" evidence="8">
    <location>
        <begin position="59"/>
        <end position="109"/>
    </location>
</feature>
<accession>A0AAN7E4V0</accession>
<comment type="caution">
    <text evidence="10">The sequence shown here is derived from an EMBL/GenBank/DDBJ whole genome shotgun (WGS) entry which is preliminary data.</text>
</comment>
<feature type="region of interest" description="Disordered" evidence="7">
    <location>
        <begin position="254"/>
        <end position="274"/>
    </location>
</feature>
<feature type="domain" description="HTH myb-type" evidence="9">
    <location>
        <begin position="64"/>
        <end position="113"/>
    </location>
</feature>
<keyword evidence="2" id="KW-0677">Repeat</keyword>
<dbReference type="EMBL" id="JAXUIC010000011">
    <property type="protein sequence ID" value="KAK4563234.1"/>
    <property type="molecule type" value="Genomic_DNA"/>
</dbReference>
<feature type="region of interest" description="Disordered" evidence="7">
    <location>
        <begin position="189"/>
        <end position="208"/>
    </location>
</feature>
<dbReference type="Proteomes" id="UP001324115">
    <property type="component" value="Unassembled WGS sequence"/>
</dbReference>